<dbReference type="EMBL" id="JH992986">
    <property type="protein sequence ID" value="EKX48227.1"/>
    <property type="molecule type" value="Genomic_DNA"/>
</dbReference>
<dbReference type="Pfam" id="PF00560">
    <property type="entry name" value="LRR_1"/>
    <property type="match status" value="2"/>
</dbReference>
<protein>
    <recommendedName>
        <fullName evidence="6">Leucine-rich repeat-containing N-terminal plant-type domain-containing protein</fullName>
    </recommendedName>
</protein>
<proteinExistence type="predicted"/>
<keyword evidence="5" id="KW-1185">Reference proteome</keyword>
<evidence type="ECO:0000256" key="1">
    <source>
        <dbReference type="ARBA" id="ARBA00004196"/>
    </source>
</evidence>
<accession>L1JIT5</accession>
<name>L1JIT5_GUITC</name>
<gene>
    <name evidence="3" type="ORF">GUITHDRAFT_136755</name>
</gene>
<evidence type="ECO:0000313" key="5">
    <source>
        <dbReference type="Proteomes" id="UP000011087"/>
    </source>
</evidence>
<evidence type="ECO:0000256" key="2">
    <source>
        <dbReference type="SAM" id="SignalP"/>
    </source>
</evidence>
<keyword evidence="2" id="KW-0732">Signal</keyword>
<evidence type="ECO:0008006" key="6">
    <source>
        <dbReference type="Google" id="ProtNLM"/>
    </source>
</evidence>
<feature type="signal peptide" evidence="2">
    <location>
        <begin position="1"/>
        <end position="18"/>
    </location>
</feature>
<dbReference type="PANTHER" id="PTHR48059:SF30">
    <property type="entry name" value="OS06G0587000 PROTEIN"/>
    <property type="match status" value="1"/>
</dbReference>
<dbReference type="HOGENOM" id="CLU_779496_0_0_1"/>
<dbReference type="RefSeq" id="XP_005835207.1">
    <property type="nucleotide sequence ID" value="XM_005835150.1"/>
</dbReference>
<organism evidence="3">
    <name type="scientific">Guillardia theta (strain CCMP2712)</name>
    <name type="common">Cryptophyte</name>
    <dbReference type="NCBI Taxonomy" id="905079"/>
    <lineage>
        <taxon>Eukaryota</taxon>
        <taxon>Cryptophyceae</taxon>
        <taxon>Pyrenomonadales</taxon>
        <taxon>Geminigeraceae</taxon>
        <taxon>Guillardia</taxon>
    </lineage>
</organism>
<sequence>MMKLGLVLMLLLVSAGGAQQRCSWEDMKYLELLYVGTNGDGWKCGAQGRPCEQPTSRSSGSSIGLAWGVGGNLGWQHNGAIKPSVPDCCLWYGIFCTAEGSSAVSAIVLPHNRLVGALPDGISVFENLEVLDLSANNISGTMPMDISRLERLKDLILFDNLLTGSIPDLRKLLRLEKIVLAENFLEGSIPAAWGELVRIDSSCLQHNLRMIILQENLLTGTIPAELAQLKNLSHLFLHNNELHGTIPRELLQQDRKSNLQYFYVNGNDQPHRLVPELDNEQMHSESGLREVDDDEKNVCKGDKVCSPPDSDTIMDPETWYRKRNIHEYRKHLTERNRKSKVEKVKRYHGVKYWHEV</sequence>
<dbReference type="GeneID" id="17304886"/>
<dbReference type="AlphaFoldDB" id="L1JIT5"/>
<feature type="chain" id="PRO_5008771402" description="Leucine-rich repeat-containing N-terminal plant-type domain-containing protein" evidence="2">
    <location>
        <begin position="19"/>
        <end position="356"/>
    </location>
</feature>
<dbReference type="EnsemblProtists" id="EKX48227">
    <property type="protein sequence ID" value="EKX48227"/>
    <property type="gene ID" value="GUITHDRAFT_136755"/>
</dbReference>
<evidence type="ECO:0000313" key="3">
    <source>
        <dbReference type="EMBL" id="EKX48227.1"/>
    </source>
</evidence>
<reference evidence="3 5" key="1">
    <citation type="journal article" date="2012" name="Nature">
        <title>Algal genomes reveal evolutionary mosaicism and the fate of nucleomorphs.</title>
        <authorList>
            <consortium name="DOE Joint Genome Institute"/>
            <person name="Curtis B.A."/>
            <person name="Tanifuji G."/>
            <person name="Burki F."/>
            <person name="Gruber A."/>
            <person name="Irimia M."/>
            <person name="Maruyama S."/>
            <person name="Arias M.C."/>
            <person name="Ball S.G."/>
            <person name="Gile G.H."/>
            <person name="Hirakawa Y."/>
            <person name="Hopkins J.F."/>
            <person name="Kuo A."/>
            <person name="Rensing S.A."/>
            <person name="Schmutz J."/>
            <person name="Symeonidi A."/>
            <person name="Elias M."/>
            <person name="Eveleigh R.J."/>
            <person name="Herman E.K."/>
            <person name="Klute M.J."/>
            <person name="Nakayama T."/>
            <person name="Obornik M."/>
            <person name="Reyes-Prieto A."/>
            <person name="Armbrust E.V."/>
            <person name="Aves S.J."/>
            <person name="Beiko R.G."/>
            <person name="Coutinho P."/>
            <person name="Dacks J.B."/>
            <person name="Durnford D.G."/>
            <person name="Fast N.M."/>
            <person name="Green B.R."/>
            <person name="Grisdale C.J."/>
            <person name="Hempel F."/>
            <person name="Henrissat B."/>
            <person name="Hoppner M.P."/>
            <person name="Ishida K."/>
            <person name="Kim E."/>
            <person name="Koreny L."/>
            <person name="Kroth P.G."/>
            <person name="Liu Y."/>
            <person name="Malik S.B."/>
            <person name="Maier U.G."/>
            <person name="McRose D."/>
            <person name="Mock T."/>
            <person name="Neilson J.A."/>
            <person name="Onodera N.T."/>
            <person name="Poole A.M."/>
            <person name="Pritham E.J."/>
            <person name="Richards T.A."/>
            <person name="Rocap G."/>
            <person name="Roy S.W."/>
            <person name="Sarai C."/>
            <person name="Schaack S."/>
            <person name="Shirato S."/>
            <person name="Slamovits C.H."/>
            <person name="Spencer D.F."/>
            <person name="Suzuki S."/>
            <person name="Worden A.Z."/>
            <person name="Zauner S."/>
            <person name="Barry K."/>
            <person name="Bell C."/>
            <person name="Bharti A.K."/>
            <person name="Crow J.A."/>
            <person name="Grimwood J."/>
            <person name="Kramer R."/>
            <person name="Lindquist E."/>
            <person name="Lucas S."/>
            <person name="Salamov A."/>
            <person name="McFadden G.I."/>
            <person name="Lane C.E."/>
            <person name="Keeling P.J."/>
            <person name="Gray M.W."/>
            <person name="Grigoriev I.V."/>
            <person name="Archibald J.M."/>
        </authorList>
    </citation>
    <scope>NUCLEOTIDE SEQUENCE</scope>
    <source>
        <strain evidence="3 5">CCMP2712</strain>
    </source>
</reference>
<dbReference type="InterPro" id="IPR032675">
    <property type="entry name" value="LRR_dom_sf"/>
</dbReference>
<dbReference type="SUPFAM" id="SSF52058">
    <property type="entry name" value="L domain-like"/>
    <property type="match status" value="1"/>
</dbReference>
<dbReference type="InterPro" id="IPR001611">
    <property type="entry name" value="Leu-rich_rpt"/>
</dbReference>
<reference evidence="4" key="3">
    <citation type="submission" date="2016-03" db="UniProtKB">
        <authorList>
            <consortium name="EnsemblProtists"/>
        </authorList>
    </citation>
    <scope>IDENTIFICATION</scope>
</reference>
<dbReference type="Gene3D" id="3.80.10.10">
    <property type="entry name" value="Ribonuclease Inhibitor"/>
    <property type="match status" value="2"/>
</dbReference>
<dbReference type="KEGG" id="gtt:GUITHDRAFT_136755"/>
<dbReference type="Proteomes" id="UP000011087">
    <property type="component" value="Unassembled WGS sequence"/>
</dbReference>
<dbReference type="InterPro" id="IPR051848">
    <property type="entry name" value="PGIP"/>
</dbReference>
<evidence type="ECO:0000313" key="4">
    <source>
        <dbReference type="EnsemblProtists" id="EKX48227"/>
    </source>
</evidence>
<reference evidence="5" key="2">
    <citation type="submission" date="2012-11" db="EMBL/GenBank/DDBJ databases">
        <authorList>
            <person name="Kuo A."/>
            <person name="Curtis B.A."/>
            <person name="Tanifuji G."/>
            <person name="Burki F."/>
            <person name="Gruber A."/>
            <person name="Irimia M."/>
            <person name="Maruyama S."/>
            <person name="Arias M.C."/>
            <person name="Ball S.G."/>
            <person name="Gile G.H."/>
            <person name="Hirakawa Y."/>
            <person name="Hopkins J.F."/>
            <person name="Rensing S.A."/>
            <person name="Schmutz J."/>
            <person name="Symeonidi A."/>
            <person name="Elias M."/>
            <person name="Eveleigh R.J."/>
            <person name="Herman E.K."/>
            <person name="Klute M.J."/>
            <person name="Nakayama T."/>
            <person name="Obornik M."/>
            <person name="Reyes-Prieto A."/>
            <person name="Armbrust E.V."/>
            <person name="Aves S.J."/>
            <person name="Beiko R.G."/>
            <person name="Coutinho P."/>
            <person name="Dacks J.B."/>
            <person name="Durnford D.G."/>
            <person name="Fast N.M."/>
            <person name="Green B.R."/>
            <person name="Grisdale C."/>
            <person name="Hempe F."/>
            <person name="Henrissat B."/>
            <person name="Hoppner M.P."/>
            <person name="Ishida K.-I."/>
            <person name="Kim E."/>
            <person name="Koreny L."/>
            <person name="Kroth P.G."/>
            <person name="Liu Y."/>
            <person name="Malik S.-B."/>
            <person name="Maier U.G."/>
            <person name="McRose D."/>
            <person name="Mock T."/>
            <person name="Neilson J.A."/>
            <person name="Onodera N.T."/>
            <person name="Poole A.M."/>
            <person name="Pritham E.J."/>
            <person name="Richards T.A."/>
            <person name="Rocap G."/>
            <person name="Roy S.W."/>
            <person name="Sarai C."/>
            <person name="Schaack S."/>
            <person name="Shirato S."/>
            <person name="Slamovits C.H."/>
            <person name="Spencer D.F."/>
            <person name="Suzuki S."/>
            <person name="Worden A.Z."/>
            <person name="Zauner S."/>
            <person name="Barry K."/>
            <person name="Bell C."/>
            <person name="Bharti A.K."/>
            <person name="Crow J.A."/>
            <person name="Grimwood J."/>
            <person name="Kramer R."/>
            <person name="Lindquist E."/>
            <person name="Lucas S."/>
            <person name="Salamov A."/>
            <person name="McFadden G.I."/>
            <person name="Lane C.E."/>
            <person name="Keeling P.J."/>
            <person name="Gray M.W."/>
            <person name="Grigoriev I.V."/>
            <person name="Archibald J.M."/>
        </authorList>
    </citation>
    <scope>NUCLEOTIDE SEQUENCE</scope>
    <source>
        <strain evidence="5">CCMP2712</strain>
    </source>
</reference>
<dbReference type="OrthoDB" id="1394818at2759"/>
<dbReference type="PANTHER" id="PTHR48059">
    <property type="entry name" value="POLYGALACTURONASE INHIBITOR 1"/>
    <property type="match status" value="1"/>
</dbReference>
<comment type="subcellular location">
    <subcellularLocation>
        <location evidence="1">Cell envelope</location>
    </subcellularLocation>
</comment>
<dbReference type="PaxDb" id="55529-EKX48227"/>